<accession>A0A3D0W8L2</accession>
<dbReference type="AlphaFoldDB" id="A0A3D0W8L2"/>
<dbReference type="Proteomes" id="UP000262699">
    <property type="component" value="Unassembled WGS sequence"/>
</dbReference>
<dbReference type="SFLD" id="SFLDG01129">
    <property type="entry name" value="C1.5:_HAD__Beta-PGM__Phosphata"/>
    <property type="match status" value="1"/>
</dbReference>
<dbReference type="InterPro" id="IPR041492">
    <property type="entry name" value="HAD_2"/>
</dbReference>
<dbReference type="EMBL" id="DOYJ01000087">
    <property type="protein sequence ID" value="HCB75075.1"/>
    <property type="molecule type" value="Genomic_DNA"/>
</dbReference>
<reference evidence="1 2" key="1">
    <citation type="journal article" date="2018" name="Nat. Biotechnol.">
        <title>A standardized bacterial taxonomy based on genome phylogeny substantially revises the tree of life.</title>
        <authorList>
            <person name="Parks D.H."/>
            <person name="Chuvochina M."/>
            <person name="Waite D.W."/>
            <person name="Rinke C."/>
            <person name="Skarshewski A."/>
            <person name="Chaumeil P.A."/>
            <person name="Hugenholtz P."/>
        </authorList>
    </citation>
    <scope>NUCLEOTIDE SEQUENCE [LARGE SCALE GENOMIC DNA]</scope>
    <source>
        <strain evidence="1">UBA9015</strain>
    </source>
</reference>
<evidence type="ECO:0000313" key="1">
    <source>
        <dbReference type="EMBL" id="HCB75075.1"/>
    </source>
</evidence>
<dbReference type="InterPro" id="IPR036412">
    <property type="entry name" value="HAD-like_sf"/>
</dbReference>
<dbReference type="NCBIfam" id="TIGR01549">
    <property type="entry name" value="HAD-SF-IA-v1"/>
    <property type="match status" value="1"/>
</dbReference>
<dbReference type="InterPro" id="IPR023214">
    <property type="entry name" value="HAD_sf"/>
</dbReference>
<dbReference type="SUPFAM" id="SSF56784">
    <property type="entry name" value="HAD-like"/>
    <property type="match status" value="1"/>
</dbReference>
<dbReference type="Pfam" id="PF13419">
    <property type="entry name" value="HAD_2"/>
    <property type="match status" value="1"/>
</dbReference>
<sequence>MTRRLAVFDCDGTLVDSQANICIAMEQSFAAHGLAAPDRAAIRRIVGLSLTEAMAALLPNAVPEQHRDMAEDYKRASQHLRGNGGLLDEPLFDGVGEALDAFEAAGWLLGVATGKSDRGLSLILAHHGLSDRFVTLQTADRHPSKPHPAMLHAALTEAGAGPEGSVMIGDTSFDMAMGVAAGVRPIGVAWGYHDAHELRDAGALAVADRADELVRLSQGTY</sequence>
<dbReference type="InterPro" id="IPR050155">
    <property type="entry name" value="HAD-like_hydrolase_sf"/>
</dbReference>
<dbReference type="InterPro" id="IPR023198">
    <property type="entry name" value="PGP-like_dom2"/>
</dbReference>
<dbReference type="PANTHER" id="PTHR43434">
    <property type="entry name" value="PHOSPHOGLYCOLATE PHOSPHATASE"/>
    <property type="match status" value="1"/>
</dbReference>
<proteinExistence type="predicted"/>
<gene>
    <name evidence="1" type="ORF">DEP91_02715</name>
</gene>
<dbReference type="GO" id="GO:0005829">
    <property type="term" value="C:cytosol"/>
    <property type="evidence" value="ECO:0007669"/>
    <property type="project" value="TreeGrafter"/>
</dbReference>
<dbReference type="Gene3D" id="3.40.50.1000">
    <property type="entry name" value="HAD superfamily/HAD-like"/>
    <property type="match status" value="1"/>
</dbReference>
<comment type="caution">
    <text evidence="1">The sequence shown here is derived from an EMBL/GenBank/DDBJ whole genome shotgun (WGS) entry which is preliminary data.</text>
</comment>
<dbReference type="InterPro" id="IPR006439">
    <property type="entry name" value="HAD-SF_hydro_IA"/>
</dbReference>
<dbReference type="Gene3D" id="1.10.150.240">
    <property type="entry name" value="Putative phosphatase, domain 2"/>
    <property type="match status" value="1"/>
</dbReference>
<name>A0A3D0W8L2_9SPHN</name>
<dbReference type="GO" id="GO:0008967">
    <property type="term" value="F:phosphoglycolate phosphatase activity"/>
    <property type="evidence" value="ECO:0007669"/>
    <property type="project" value="TreeGrafter"/>
</dbReference>
<protein>
    <submittedName>
        <fullName evidence="1">Haloacid dehalogenase</fullName>
    </submittedName>
</protein>
<organism evidence="1 2">
    <name type="scientific">Sphingomonas bacterium</name>
    <dbReference type="NCBI Taxonomy" id="1895847"/>
    <lineage>
        <taxon>Bacteria</taxon>
        <taxon>Pseudomonadati</taxon>
        <taxon>Pseudomonadota</taxon>
        <taxon>Alphaproteobacteria</taxon>
        <taxon>Sphingomonadales</taxon>
        <taxon>Sphingomonadaceae</taxon>
        <taxon>Sphingomonas</taxon>
    </lineage>
</organism>
<dbReference type="GO" id="GO:0006281">
    <property type="term" value="P:DNA repair"/>
    <property type="evidence" value="ECO:0007669"/>
    <property type="project" value="TreeGrafter"/>
</dbReference>
<dbReference type="PANTHER" id="PTHR43434:SF24">
    <property type="entry name" value="HYDROLASE-RELATED"/>
    <property type="match status" value="1"/>
</dbReference>
<evidence type="ECO:0000313" key="2">
    <source>
        <dbReference type="Proteomes" id="UP000262699"/>
    </source>
</evidence>
<dbReference type="SFLD" id="SFLDS00003">
    <property type="entry name" value="Haloacid_Dehalogenase"/>
    <property type="match status" value="1"/>
</dbReference>